<sequence>METLKGPFNVLYFVWSSYGHVTRMVYITMVRWKGGRGVNQNRNGWNVFLRRS</sequence>
<gene>
    <name evidence="2" type="ORF">NEZAVI_LOCUS8529</name>
</gene>
<feature type="transmembrane region" description="Helical" evidence="1">
    <location>
        <begin position="12"/>
        <end position="32"/>
    </location>
</feature>
<protein>
    <submittedName>
        <fullName evidence="2">Uncharacterized protein</fullName>
    </submittedName>
</protein>
<accession>A0A9P0MNG4</accession>
<proteinExistence type="predicted"/>
<name>A0A9P0MNG4_NEZVI</name>
<evidence type="ECO:0000313" key="3">
    <source>
        <dbReference type="Proteomes" id="UP001152798"/>
    </source>
</evidence>
<dbReference type="Proteomes" id="UP001152798">
    <property type="component" value="Chromosome 4"/>
</dbReference>
<organism evidence="2 3">
    <name type="scientific">Nezara viridula</name>
    <name type="common">Southern green stink bug</name>
    <name type="synonym">Cimex viridulus</name>
    <dbReference type="NCBI Taxonomy" id="85310"/>
    <lineage>
        <taxon>Eukaryota</taxon>
        <taxon>Metazoa</taxon>
        <taxon>Ecdysozoa</taxon>
        <taxon>Arthropoda</taxon>
        <taxon>Hexapoda</taxon>
        <taxon>Insecta</taxon>
        <taxon>Pterygota</taxon>
        <taxon>Neoptera</taxon>
        <taxon>Paraneoptera</taxon>
        <taxon>Hemiptera</taxon>
        <taxon>Heteroptera</taxon>
        <taxon>Panheteroptera</taxon>
        <taxon>Pentatomomorpha</taxon>
        <taxon>Pentatomoidea</taxon>
        <taxon>Pentatomidae</taxon>
        <taxon>Pentatominae</taxon>
        <taxon>Nezara</taxon>
    </lineage>
</organism>
<reference evidence="2" key="1">
    <citation type="submission" date="2022-01" db="EMBL/GenBank/DDBJ databases">
        <authorList>
            <person name="King R."/>
        </authorList>
    </citation>
    <scope>NUCLEOTIDE SEQUENCE</scope>
</reference>
<dbReference type="EMBL" id="OV725080">
    <property type="protein sequence ID" value="CAH1398980.1"/>
    <property type="molecule type" value="Genomic_DNA"/>
</dbReference>
<keyword evidence="1" id="KW-0472">Membrane</keyword>
<evidence type="ECO:0000256" key="1">
    <source>
        <dbReference type="SAM" id="Phobius"/>
    </source>
</evidence>
<dbReference type="AlphaFoldDB" id="A0A9P0MNG4"/>
<keyword evidence="3" id="KW-1185">Reference proteome</keyword>
<keyword evidence="1" id="KW-0812">Transmembrane</keyword>
<evidence type="ECO:0000313" key="2">
    <source>
        <dbReference type="EMBL" id="CAH1398980.1"/>
    </source>
</evidence>
<keyword evidence="1" id="KW-1133">Transmembrane helix</keyword>